<name>A0A135LBS1_PENPA</name>
<dbReference type="AlphaFoldDB" id="A0A135LBS1"/>
<protein>
    <submittedName>
        <fullName evidence="4">Short-chain dehydrogenase/reductase SDR</fullName>
    </submittedName>
</protein>
<proteinExistence type="inferred from homology"/>
<dbReference type="Pfam" id="PF00106">
    <property type="entry name" value="adh_short"/>
    <property type="match status" value="1"/>
</dbReference>
<dbReference type="EMBL" id="LHQR01000069">
    <property type="protein sequence ID" value="KXG46431.1"/>
    <property type="molecule type" value="Genomic_DNA"/>
</dbReference>
<gene>
    <name evidence="4" type="ORF">PGRI_052870</name>
</gene>
<dbReference type="PANTHER" id="PTHR24320">
    <property type="entry name" value="RETINOL DEHYDROGENASE"/>
    <property type="match status" value="1"/>
</dbReference>
<comment type="similarity">
    <text evidence="1">Belongs to the short-chain dehydrogenases/reductases (SDR) family.</text>
</comment>
<keyword evidence="3" id="KW-0560">Oxidoreductase</keyword>
<evidence type="ECO:0000313" key="5">
    <source>
        <dbReference type="Proteomes" id="UP000070168"/>
    </source>
</evidence>
<evidence type="ECO:0000256" key="1">
    <source>
        <dbReference type="ARBA" id="ARBA00006484"/>
    </source>
</evidence>
<evidence type="ECO:0000256" key="3">
    <source>
        <dbReference type="ARBA" id="ARBA00023002"/>
    </source>
</evidence>
<dbReference type="RefSeq" id="XP_040644967.1">
    <property type="nucleotide sequence ID" value="XM_040793000.1"/>
</dbReference>
<keyword evidence="5" id="KW-1185">Reference proteome</keyword>
<keyword evidence="2" id="KW-0521">NADP</keyword>
<accession>A0A135LBS1</accession>
<dbReference type="PRINTS" id="PR00081">
    <property type="entry name" value="GDHRDH"/>
</dbReference>
<dbReference type="GeneID" id="63708300"/>
<reference evidence="4 5" key="1">
    <citation type="journal article" date="2016" name="BMC Genomics">
        <title>Genome sequencing and secondary metabolism of the postharvest pathogen Penicillium griseofulvum.</title>
        <authorList>
            <person name="Banani H."/>
            <person name="Marcet-Houben M."/>
            <person name="Ballester A.R."/>
            <person name="Abbruscato P."/>
            <person name="Gonzalez-Candelas L."/>
            <person name="Gabaldon T."/>
            <person name="Spadaro D."/>
        </authorList>
    </citation>
    <scope>NUCLEOTIDE SEQUENCE [LARGE SCALE GENOMIC DNA]</scope>
    <source>
        <strain evidence="4 5">PG3</strain>
    </source>
</reference>
<dbReference type="PANTHER" id="PTHR24320:SF272">
    <property type="entry name" value="NAD(P)-BINDING ROSSMANN-FOLD SUPERFAMILY PROTEIN"/>
    <property type="match status" value="1"/>
</dbReference>
<evidence type="ECO:0000313" key="4">
    <source>
        <dbReference type="EMBL" id="KXG46431.1"/>
    </source>
</evidence>
<dbReference type="GO" id="GO:0016491">
    <property type="term" value="F:oxidoreductase activity"/>
    <property type="evidence" value="ECO:0007669"/>
    <property type="project" value="UniProtKB-KW"/>
</dbReference>
<dbReference type="SUPFAM" id="SSF51735">
    <property type="entry name" value="NAD(P)-binding Rossmann-fold domains"/>
    <property type="match status" value="1"/>
</dbReference>
<evidence type="ECO:0000256" key="2">
    <source>
        <dbReference type="ARBA" id="ARBA00022857"/>
    </source>
</evidence>
<dbReference type="STRING" id="5078.A0A135LBS1"/>
<dbReference type="OMA" id="KTEYNDW"/>
<dbReference type="OrthoDB" id="191139at2759"/>
<dbReference type="Proteomes" id="UP000070168">
    <property type="component" value="Unassembled WGS sequence"/>
</dbReference>
<organism evidence="4 5">
    <name type="scientific">Penicillium patulum</name>
    <name type="common">Penicillium griseofulvum</name>
    <dbReference type="NCBI Taxonomy" id="5078"/>
    <lineage>
        <taxon>Eukaryota</taxon>
        <taxon>Fungi</taxon>
        <taxon>Dikarya</taxon>
        <taxon>Ascomycota</taxon>
        <taxon>Pezizomycotina</taxon>
        <taxon>Eurotiomycetes</taxon>
        <taxon>Eurotiomycetidae</taxon>
        <taxon>Eurotiales</taxon>
        <taxon>Aspergillaceae</taxon>
        <taxon>Penicillium</taxon>
    </lineage>
</organism>
<sequence>MSRYAEAHSNPAGPGDARPTALQIIKDEAAEGKLAGKVIVITGTSSGIGIETARALSLTGARLLLTARDLNKAKSALGGILERDGIELVEMDNTSLSSVRAATQTILQKSNGLVNILVNNAGIMALQKLEHTNDGFEMQFGVNHLAHFLLFELLKPALLASASPEFSSRVVNVSSSAHHVASINEAGDYNFEKTEYNDWVSYGQSKTANIYMANEIERRYGSRGLHATSLHPGTIATGLTQHMDPAMLEIFKKDEGVFKMMKSPEQGAATTVWAAIGQEWEKKGGEFLADCGKTTRGNDNREIAGAGFAGHAYDPEREARLWKDSLKMVGLKDDQ</sequence>
<comment type="caution">
    <text evidence="4">The sequence shown here is derived from an EMBL/GenBank/DDBJ whole genome shotgun (WGS) entry which is preliminary data.</text>
</comment>
<dbReference type="InterPro" id="IPR002347">
    <property type="entry name" value="SDR_fam"/>
</dbReference>
<dbReference type="Gene3D" id="3.40.50.720">
    <property type="entry name" value="NAD(P)-binding Rossmann-like Domain"/>
    <property type="match status" value="1"/>
</dbReference>
<dbReference type="InterPro" id="IPR036291">
    <property type="entry name" value="NAD(P)-bd_dom_sf"/>
</dbReference>